<keyword evidence="3" id="KW-0238">DNA-binding</keyword>
<keyword evidence="7" id="KW-1185">Reference proteome</keyword>
<dbReference type="InterPro" id="IPR005119">
    <property type="entry name" value="LysR_subst-bd"/>
</dbReference>
<dbReference type="PROSITE" id="PS50931">
    <property type="entry name" value="HTH_LYSR"/>
    <property type="match status" value="1"/>
</dbReference>
<gene>
    <name evidence="6" type="ORF">KVG22_20195</name>
</gene>
<evidence type="ECO:0000256" key="4">
    <source>
        <dbReference type="ARBA" id="ARBA00023163"/>
    </source>
</evidence>
<dbReference type="Gene3D" id="1.10.10.10">
    <property type="entry name" value="Winged helix-like DNA-binding domain superfamily/Winged helix DNA-binding domain"/>
    <property type="match status" value="1"/>
</dbReference>
<evidence type="ECO:0000256" key="2">
    <source>
        <dbReference type="ARBA" id="ARBA00023015"/>
    </source>
</evidence>
<keyword evidence="2" id="KW-0805">Transcription regulation</keyword>
<dbReference type="Gene3D" id="3.40.190.10">
    <property type="entry name" value="Periplasmic binding protein-like II"/>
    <property type="match status" value="2"/>
</dbReference>
<protein>
    <submittedName>
        <fullName evidence="6">LysR family transcriptional regulator</fullName>
    </submittedName>
</protein>
<dbReference type="InterPro" id="IPR000847">
    <property type="entry name" value="LysR_HTH_N"/>
</dbReference>
<dbReference type="InterPro" id="IPR036390">
    <property type="entry name" value="WH_DNA-bd_sf"/>
</dbReference>
<dbReference type="SUPFAM" id="SSF46785">
    <property type="entry name" value="Winged helix' DNA-binding domain"/>
    <property type="match status" value="1"/>
</dbReference>
<dbReference type="Pfam" id="PF03466">
    <property type="entry name" value="LysR_substrate"/>
    <property type="match status" value="1"/>
</dbReference>
<dbReference type="InterPro" id="IPR058163">
    <property type="entry name" value="LysR-type_TF_proteobact-type"/>
</dbReference>
<reference evidence="6 7" key="1">
    <citation type="submission" date="2021-06" db="EMBL/GenBank/DDBJ databases">
        <title>Nitratireductor porphyridii sp. nov., isolated from a small marine red alga, Porphyridium purpureum in South Korea.</title>
        <authorList>
            <person name="Kim K.H."/>
            <person name="Kristyanto S."/>
            <person name="Jeon C.O."/>
        </authorList>
    </citation>
    <scope>NUCLEOTIDE SEQUENCE [LARGE SCALE GENOMIC DNA]</scope>
    <source>
        <strain evidence="6 7">R6</strain>
    </source>
</reference>
<dbReference type="InterPro" id="IPR036388">
    <property type="entry name" value="WH-like_DNA-bd_sf"/>
</dbReference>
<accession>A0ABS7RDD3</accession>
<dbReference type="Proteomes" id="UP000777661">
    <property type="component" value="Unassembled WGS sequence"/>
</dbReference>
<dbReference type="EMBL" id="JAHSQO010000008">
    <property type="protein sequence ID" value="MBY8918932.1"/>
    <property type="molecule type" value="Genomic_DNA"/>
</dbReference>
<sequence length="303" mass="32627">MNALRSFEAYARFGSMVMAAEELCVTHGAVSRQIRSLEKELGVVLVSGPRHSLRLTRAGLELANALREGLDRIAEGLPASGEADDLVVSVPTTFAMKWLIPRLSTFHESFPGVNVRIIEASARTLFDGDDGARAAIRLLEDAPPPGLAATAFLEHAYGPVVAPALFEADGGDPARILSRPRLTSDTFSHGWSQWAEAYGVDLPKASAARRFEHNTYLLEAVAGGLGVAVTAWAFAEADIVAGRLIAPWGFCPLPTRFTFLRPSRGGHPAAPRLANWLVREGRRSAPFPRAKTHAPSSSSRLDN</sequence>
<proteinExistence type="inferred from homology"/>
<evidence type="ECO:0000256" key="3">
    <source>
        <dbReference type="ARBA" id="ARBA00023125"/>
    </source>
</evidence>
<evidence type="ECO:0000313" key="6">
    <source>
        <dbReference type="EMBL" id="MBY8918932.1"/>
    </source>
</evidence>
<dbReference type="RefSeq" id="WP_223006657.1">
    <property type="nucleotide sequence ID" value="NZ_CBDDPV010000002.1"/>
</dbReference>
<evidence type="ECO:0000259" key="5">
    <source>
        <dbReference type="PROSITE" id="PS50931"/>
    </source>
</evidence>
<dbReference type="SUPFAM" id="SSF53850">
    <property type="entry name" value="Periplasmic binding protein-like II"/>
    <property type="match status" value="1"/>
</dbReference>
<dbReference type="Pfam" id="PF00126">
    <property type="entry name" value="HTH_1"/>
    <property type="match status" value="1"/>
</dbReference>
<name>A0ABS7RDD3_9HYPH</name>
<dbReference type="PANTHER" id="PTHR30537">
    <property type="entry name" value="HTH-TYPE TRANSCRIPTIONAL REGULATOR"/>
    <property type="match status" value="1"/>
</dbReference>
<dbReference type="PANTHER" id="PTHR30537:SF74">
    <property type="entry name" value="HTH-TYPE TRANSCRIPTIONAL REGULATOR TRPI"/>
    <property type="match status" value="1"/>
</dbReference>
<evidence type="ECO:0000313" key="7">
    <source>
        <dbReference type="Proteomes" id="UP000777661"/>
    </source>
</evidence>
<keyword evidence="4" id="KW-0804">Transcription</keyword>
<evidence type="ECO:0000256" key="1">
    <source>
        <dbReference type="ARBA" id="ARBA00009437"/>
    </source>
</evidence>
<comment type="caution">
    <text evidence="6">The sequence shown here is derived from an EMBL/GenBank/DDBJ whole genome shotgun (WGS) entry which is preliminary data.</text>
</comment>
<organism evidence="6 7">
    <name type="scientific">Nitratireductor rhodophyticola</name>
    <dbReference type="NCBI Taxonomy" id="2854036"/>
    <lineage>
        <taxon>Bacteria</taxon>
        <taxon>Pseudomonadati</taxon>
        <taxon>Pseudomonadota</taxon>
        <taxon>Alphaproteobacteria</taxon>
        <taxon>Hyphomicrobiales</taxon>
        <taxon>Phyllobacteriaceae</taxon>
        <taxon>Nitratireductor</taxon>
    </lineage>
</organism>
<comment type="similarity">
    <text evidence="1">Belongs to the LysR transcriptional regulatory family.</text>
</comment>
<feature type="domain" description="HTH lysR-type" evidence="5">
    <location>
        <begin position="1"/>
        <end position="56"/>
    </location>
</feature>